<reference evidence="1 2" key="1">
    <citation type="submission" date="2020-08" db="EMBL/GenBank/DDBJ databases">
        <title>Genomic Encyclopedia of Type Strains, Phase III (KMG-III): the genomes of soil and plant-associated and newly described type strains.</title>
        <authorList>
            <person name="Whitman W."/>
        </authorList>
    </citation>
    <scope>NUCLEOTIDE SEQUENCE [LARGE SCALE GENOMIC DNA]</scope>
    <source>
        <strain evidence="1 2">SFB5A</strain>
    </source>
</reference>
<dbReference type="Proteomes" id="UP000582643">
    <property type="component" value="Unassembled WGS sequence"/>
</dbReference>
<dbReference type="RefSeq" id="WP_116164990.1">
    <property type="nucleotide sequence ID" value="NZ_JACHJY010000014.1"/>
</dbReference>
<dbReference type="EMBL" id="JACHJY010000014">
    <property type="protein sequence ID" value="MBB4986687.1"/>
    <property type="molecule type" value="Genomic_DNA"/>
</dbReference>
<evidence type="ECO:0000313" key="2">
    <source>
        <dbReference type="Proteomes" id="UP000582643"/>
    </source>
</evidence>
<organism evidence="1 2">
    <name type="scientific">Streptomyces nymphaeiformis</name>
    <dbReference type="NCBI Taxonomy" id="2663842"/>
    <lineage>
        <taxon>Bacteria</taxon>
        <taxon>Bacillati</taxon>
        <taxon>Actinomycetota</taxon>
        <taxon>Actinomycetes</taxon>
        <taxon>Kitasatosporales</taxon>
        <taxon>Streptomycetaceae</taxon>
        <taxon>Streptomyces</taxon>
    </lineage>
</organism>
<accession>A0A7W7XFW2</accession>
<comment type="caution">
    <text evidence="1">The sequence shown here is derived from an EMBL/GenBank/DDBJ whole genome shotgun (WGS) entry which is preliminary data.</text>
</comment>
<name>A0A7W7XFW2_9ACTN</name>
<protein>
    <submittedName>
        <fullName evidence="1">Uncharacterized protein</fullName>
    </submittedName>
</protein>
<sequence>MLPQALEQASDLVSDLVEAGRLRSEKDQLEYDVRETLLGLETARIDAEKLYIGLNQAASGAGRVRT</sequence>
<keyword evidence="2" id="KW-1185">Reference proteome</keyword>
<dbReference type="AlphaFoldDB" id="A0A7W7XFW2"/>
<gene>
    <name evidence="1" type="ORF">GGE06_007658</name>
</gene>
<evidence type="ECO:0000313" key="1">
    <source>
        <dbReference type="EMBL" id="MBB4986687.1"/>
    </source>
</evidence>
<proteinExistence type="predicted"/>